<dbReference type="PANTHER" id="PTHR46696:SF6">
    <property type="entry name" value="P450, PUTATIVE (EUROFUNG)-RELATED"/>
    <property type="match status" value="1"/>
</dbReference>
<dbReference type="RefSeq" id="WP_133883993.1">
    <property type="nucleotide sequence ID" value="NZ_MWIN01000043.1"/>
</dbReference>
<dbReference type="PANTHER" id="PTHR46696">
    <property type="entry name" value="P450, PUTATIVE (EUROFUNG)-RELATED"/>
    <property type="match status" value="1"/>
</dbReference>
<protein>
    <submittedName>
        <fullName evidence="3">Cytochrome P450</fullName>
    </submittedName>
</protein>
<dbReference type="GO" id="GO:0016705">
    <property type="term" value="F:oxidoreductase activity, acting on paired donors, with incorporation or reduction of molecular oxygen"/>
    <property type="evidence" value="ECO:0007669"/>
    <property type="project" value="InterPro"/>
</dbReference>
<reference evidence="3 4" key="1">
    <citation type="submission" date="2019-03" db="EMBL/GenBank/DDBJ databases">
        <title>Genomic Encyclopedia of Type Strains, Phase IV (KMG-IV): sequencing the most valuable type-strain genomes for metagenomic binning, comparative biology and taxonomic classification.</title>
        <authorList>
            <person name="Goeker M."/>
        </authorList>
    </citation>
    <scope>NUCLEOTIDE SEQUENCE [LARGE SCALE GENOMIC DNA]</scope>
    <source>
        <strain evidence="3 4">DSM 26377</strain>
    </source>
</reference>
<sequence>MNDAPRIEKERIPSHVPEHLVVDFDVYNPTRDANRFHEAFVEFQRATPYPFVWSPHHGGHWVAVRGPDVLALYGDHERFSSRYFFVPVAPAQVSMGALTLDPPEHQPFRAFLNAGLTPKIIGGRSESVRSLAAELASTLAPARGCEFISQMGDVLPLSVFLELVALPTTDREKLGGLAEASTRDPDPDKRVAAMNGLAAYLEPYLNERRGKDGEDLLSRAANADIAGRPITEAEALNAAIHILMAGLDTVSSLFSFVMLFLAQNPEHRRALVEKPELIPAASLELIRRFPVVTMARQARGDFEIEGTVFKEGDMVAIASQFFNLDPSIYERPLDVDWNRPVHKILTFGHGPHRCPGALLGRNELVIGLQEWLKHIPDFTLEKGADVTVCGGTVSKITRLPLVW</sequence>
<comment type="caution">
    <text evidence="3">The sequence shown here is derived from an EMBL/GenBank/DDBJ whole genome shotgun (WGS) entry which is preliminary data.</text>
</comment>
<dbReference type="InterPro" id="IPR017972">
    <property type="entry name" value="Cyt_P450_CS"/>
</dbReference>
<keyword evidence="2" id="KW-0349">Heme</keyword>
<organism evidence="3 4">
    <name type="scientific">Panacagrimonas perspica</name>
    <dbReference type="NCBI Taxonomy" id="381431"/>
    <lineage>
        <taxon>Bacteria</taxon>
        <taxon>Pseudomonadati</taxon>
        <taxon>Pseudomonadota</taxon>
        <taxon>Gammaproteobacteria</taxon>
        <taxon>Nevskiales</taxon>
        <taxon>Nevskiaceae</taxon>
        <taxon>Panacagrimonas</taxon>
    </lineage>
</organism>
<evidence type="ECO:0000313" key="3">
    <source>
        <dbReference type="EMBL" id="TDU23327.1"/>
    </source>
</evidence>
<keyword evidence="2" id="KW-0503">Monooxygenase</keyword>
<keyword evidence="4" id="KW-1185">Reference proteome</keyword>
<dbReference type="PRINTS" id="PR00359">
    <property type="entry name" value="BP450"/>
</dbReference>
<gene>
    <name evidence="3" type="ORF">DFR24_4853</name>
</gene>
<dbReference type="InterPro" id="IPR036396">
    <property type="entry name" value="Cyt_P450_sf"/>
</dbReference>
<dbReference type="GO" id="GO:0005506">
    <property type="term" value="F:iron ion binding"/>
    <property type="evidence" value="ECO:0007669"/>
    <property type="project" value="InterPro"/>
</dbReference>
<evidence type="ECO:0000256" key="2">
    <source>
        <dbReference type="RuleBase" id="RU000461"/>
    </source>
</evidence>
<dbReference type="EMBL" id="SOBT01000013">
    <property type="protein sequence ID" value="TDU23327.1"/>
    <property type="molecule type" value="Genomic_DNA"/>
</dbReference>
<dbReference type="AlphaFoldDB" id="A0A4S3JYN0"/>
<evidence type="ECO:0000256" key="1">
    <source>
        <dbReference type="ARBA" id="ARBA00010617"/>
    </source>
</evidence>
<evidence type="ECO:0000313" key="4">
    <source>
        <dbReference type="Proteomes" id="UP000295341"/>
    </source>
</evidence>
<keyword evidence="2" id="KW-0560">Oxidoreductase</keyword>
<keyword evidence="2" id="KW-0408">Iron</keyword>
<dbReference type="Proteomes" id="UP000295341">
    <property type="component" value="Unassembled WGS sequence"/>
</dbReference>
<proteinExistence type="inferred from homology"/>
<comment type="similarity">
    <text evidence="1 2">Belongs to the cytochrome P450 family.</text>
</comment>
<keyword evidence="2" id="KW-0479">Metal-binding</keyword>
<dbReference type="Pfam" id="PF00067">
    <property type="entry name" value="p450"/>
    <property type="match status" value="1"/>
</dbReference>
<name>A0A4S3JYN0_9GAMM</name>
<dbReference type="PRINTS" id="PR00385">
    <property type="entry name" value="P450"/>
</dbReference>
<dbReference type="PROSITE" id="PS00086">
    <property type="entry name" value="CYTOCHROME_P450"/>
    <property type="match status" value="1"/>
</dbReference>
<dbReference type="GO" id="GO:0020037">
    <property type="term" value="F:heme binding"/>
    <property type="evidence" value="ECO:0007669"/>
    <property type="project" value="InterPro"/>
</dbReference>
<dbReference type="InterPro" id="IPR001128">
    <property type="entry name" value="Cyt_P450"/>
</dbReference>
<dbReference type="InterPro" id="IPR002397">
    <property type="entry name" value="Cyt_P450_B"/>
</dbReference>
<dbReference type="GO" id="GO:0004497">
    <property type="term" value="F:monooxygenase activity"/>
    <property type="evidence" value="ECO:0007669"/>
    <property type="project" value="UniProtKB-KW"/>
</dbReference>
<accession>A0A4S3JYN0</accession>
<dbReference type="OrthoDB" id="4258484at2"/>
<dbReference type="Gene3D" id="1.10.630.10">
    <property type="entry name" value="Cytochrome P450"/>
    <property type="match status" value="1"/>
</dbReference>
<dbReference type="SUPFAM" id="SSF48264">
    <property type="entry name" value="Cytochrome P450"/>
    <property type="match status" value="1"/>
</dbReference>